<dbReference type="Gene3D" id="3.40.50.1970">
    <property type="match status" value="1"/>
</dbReference>
<reference evidence="5 6" key="1">
    <citation type="submission" date="2019-07" db="EMBL/GenBank/DDBJ databases">
        <title>Lentzea xizangensis sp. nov., isolated from Qinghai-Tibetan Plateau Soils.</title>
        <authorList>
            <person name="Huang J."/>
        </authorList>
    </citation>
    <scope>NUCLEOTIDE SEQUENCE [LARGE SCALE GENOMIC DNA]</scope>
    <source>
        <strain evidence="5 6">FXJ1.1311</strain>
    </source>
</reference>
<evidence type="ECO:0000256" key="1">
    <source>
        <dbReference type="ARBA" id="ARBA00007358"/>
    </source>
</evidence>
<feature type="domain" description="Alcohol dehydrogenase iron-type/glycerol dehydrogenase GldA" evidence="3">
    <location>
        <begin position="57"/>
        <end position="222"/>
    </location>
</feature>
<evidence type="ECO:0000259" key="4">
    <source>
        <dbReference type="Pfam" id="PF25137"/>
    </source>
</evidence>
<comment type="similarity">
    <text evidence="1">Belongs to the iron-containing alcohol dehydrogenase family.</text>
</comment>
<sequence length="430" mass="44717">MHGVVARPGLRRALPRRVHQGPFEHRRAARVRVDDRLRRAVAAGKQVVVNFFHLVPQVHYGPGSATRAGAALRDLGVRHVLVVTDQGVLDAGVIDPVLKSVKDAGIAFTVFSDLRTNPTEQHVAAAAYLYQSVGCDGILGVGGGSSLDVAKSAAVIIADGGRITSYEDGARAVTGTPPPLVQVPTTAGTGSEVVAGAIITDSSRMFKMHVVAVPAQVALCDPELTLTLPAGPTAASGIDALAHAIGAYTSSERQPLADAMAVHAIALIRRWLPDAVARGDDLRARDQMMTGALAAGISMKGGGAADHAFAHAVNALFDVHHGVGVALFLADAMEHNLPHMPDRFAVVARALGVRSATDDAIALGRAGIEVVRSLVADCPIPTLPAIGVTENDVPALVDKVQSDGFHLGLNPVPVTVDDTRRILHTALARS</sequence>
<dbReference type="Proteomes" id="UP000316639">
    <property type="component" value="Unassembled WGS sequence"/>
</dbReference>
<accession>A0A563F1L5</accession>
<protein>
    <submittedName>
        <fullName evidence="5">Iron-containing alcohol dehydrogenase</fullName>
    </submittedName>
</protein>
<evidence type="ECO:0000313" key="6">
    <source>
        <dbReference type="Proteomes" id="UP000316639"/>
    </source>
</evidence>
<dbReference type="FunFam" id="3.40.50.1970:FF:000003">
    <property type="entry name" value="Alcohol dehydrogenase, iron-containing"/>
    <property type="match status" value="1"/>
</dbReference>
<dbReference type="CDD" id="cd08551">
    <property type="entry name" value="Fe-ADH"/>
    <property type="match status" value="1"/>
</dbReference>
<gene>
    <name evidence="5" type="ORF">FKR81_03285</name>
</gene>
<name>A0A563F1L5_9PSEU</name>
<dbReference type="InterPro" id="IPR056798">
    <property type="entry name" value="ADH_Fe_C"/>
</dbReference>
<evidence type="ECO:0000259" key="3">
    <source>
        <dbReference type="Pfam" id="PF00465"/>
    </source>
</evidence>
<dbReference type="PANTHER" id="PTHR11496:SF102">
    <property type="entry name" value="ALCOHOL DEHYDROGENASE 4"/>
    <property type="match status" value="1"/>
</dbReference>
<dbReference type="InterPro" id="IPR039697">
    <property type="entry name" value="Alcohol_dehydrogenase_Fe"/>
</dbReference>
<evidence type="ECO:0000256" key="2">
    <source>
        <dbReference type="ARBA" id="ARBA00023002"/>
    </source>
</evidence>
<keyword evidence="6" id="KW-1185">Reference proteome</keyword>
<dbReference type="SUPFAM" id="SSF56796">
    <property type="entry name" value="Dehydroquinate synthase-like"/>
    <property type="match status" value="1"/>
</dbReference>
<dbReference type="GO" id="GO:0004022">
    <property type="term" value="F:alcohol dehydrogenase (NAD+) activity"/>
    <property type="evidence" value="ECO:0007669"/>
    <property type="project" value="UniProtKB-ARBA"/>
</dbReference>
<dbReference type="Pfam" id="PF25137">
    <property type="entry name" value="ADH_Fe_C"/>
    <property type="match status" value="1"/>
</dbReference>
<dbReference type="PANTHER" id="PTHR11496">
    <property type="entry name" value="ALCOHOL DEHYDROGENASE"/>
    <property type="match status" value="1"/>
</dbReference>
<keyword evidence="2" id="KW-0560">Oxidoreductase</keyword>
<evidence type="ECO:0000313" key="5">
    <source>
        <dbReference type="EMBL" id="TWP53793.1"/>
    </source>
</evidence>
<dbReference type="Pfam" id="PF00465">
    <property type="entry name" value="Fe-ADH"/>
    <property type="match status" value="1"/>
</dbReference>
<comment type="caution">
    <text evidence="5">The sequence shown here is derived from an EMBL/GenBank/DDBJ whole genome shotgun (WGS) entry which is preliminary data.</text>
</comment>
<proteinExistence type="inferred from homology"/>
<feature type="domain" description="Fe-containing alcohol dehydrogenase-like C-terminal" evidence="4">
    <location>
        <begin position="233"/>
        <end position="426"/>
    </location>
</feature>
<dbReference type="OrthoDB" id="323926at2"/>
<dbReference type="AlphaFoldDB" id="A0A563F1L5"/>
<organism evidence="5 6">
    <name type="scientific">Lentzea tibetensis</name>
    <dbReference type="NCBI Taxonomy" id="2591470"/>
    <lineage>
        <taxon>Bacteria</taxon>
        <taxon>Bacillati</taxon>
        <taxon>Actinomycetota</taxon>
        <taxon>Actinomycetes</taxon>
        <taxon>Pseudonocardiales</taxon>
        <taxon>Pseudonocardiaceae</taxon>
        <taxon>Lentzea</taxon>
    </lineage>
</organism>
<dbReference type="InterPro" id="IPR001670">
    <property type="entry name" value="ADH_Fe/GldA"/>
</dbReference>
<dbReference type="EMBL" id="VOBR01000002">
    <property type="protein sequence ID" value="TWP53793.1"/>
    <property type="molecule type" value="Genomic_DNA"/>
</dbReference>
<dbReference type="Gene3D" id="1.20.1090.10">
    <property type="entry name" value="Dehydroquinate synthase-like - alpha domain"/>
    <property type="match status" value="1"/>
</dbReference>
<dbReference type="GO" id="GO:0046872">
    <property type="term" value="F:metal ion binding"/>
    <property type="evidence" value="ECO:0007669"/>
    <property type="project" value="InterPro"/>
</dbReference>